<evidence type="ECO:0000313" key="2">
    <source>
        <dbReference type="EMBL" id="KAK4680983.1"/>
    </source>
</evidence>
<evidence type="ECO:0000256" key="1">
    <source>
        <dbReference type="SAM" id="Phobius"/>
    </source>
</evidence>
<feature type="transmembrane region" description="Helical" evidence="1">
    <location>
        <begin position="27"/>
        <end position="48"/>
    </location>
</feature>
<keyword evidence="1" id="KW-0812">Transmembrane</keyword>
<dbReference type="EMBL" id="JAFFHC010000001">
    <property type="protein sequence ID" value="KAK4680983.1"/>
    <property type="molecule type" value="Genomic_DNA"/>
</dbReference>
<keyword evidence="3" id="KW-1185">Reference proteome</keyword>
<keyword evidence="1" id="KW-1133">Transmembrane helix</keyword>
<keyword evidence="1" id="KW-0472">Membrane</keyword>
<proteinExistence type="predicted"/>
<reference evidence="2 3" key="1">
    <citation type="journal article" date="2023" name="bioRxiv">
        <title>High-quality genome assemblies of four members of thePodospora anserinaspecies complex.</title>
        <authorList>
            <person name="Ament-Velasquez S.L."/>
            <person name="Vogan A.A."/>
            <person name="Wallerman O."/>
            <person name="Hartmann F."/>
            <person name="Gautier V."/>
            <person name="Silar P."/>
            <person name="Giraud T."/>
            <person name="Johannesson H."/>
        </authorList>
    </citation>
    <scope>NUCLEOTIDE SEQUENCE [LARGE SCALE GENOMIC DNA]</scope>
    <source>
        <strain evidence="2 3">CBS 124.78</strain>
    </source>
</reference>
<comment type="caution">
    <text evidence="2">The sequence shown here is derived from an EMBL/GenBank/DDBJ whole genome shotgun (WGS) entry which is preliminary data.</text>
</comment>
<protein>
    <submittedName>
        <fullName evidence="2">Uncharacterized protein</fullName>
    </submittedName>
</protein>
<name>A0ABR0IKP6_9PEZI</name>
<organism evidence="2 3">
    <name type="scientific">Podospora pseudoanserina</name>
    <dbReference type="NCBI Taxonomy" id="2609844"/>
    <lineage>
        <taxon>Eukaryota</taxon>
        <taxon>Fungi</taxon>
        <taxon>Dikarya</taxon>
        <taxon>Ascomycota</taxon>
        <taxon>Pezizomycotina</taxon>
        <taxon>Sordariomycetes</taxon>
        <taxon>Sordariomycetidae</taxon>
        <taxon>Sordariales</taxon>
        <taxon>Podosporaceae</taxon>
        <taxon>Podospora</taxon>
    </lineage>
</organism>
<sequence length="99" mass="11043">MLISKAQCVSTHLDQSTRINSSYKLTVFLHAAIATSSVISTLVFWGGLKLQCARHLTSNASLDLVPQPHVSCRLKIYDHYSYRQMMKEASQTTPRDSAS</sequence>
<dbReference type="GeneID" id="87962447"/>
<dbReference type="Proteomes" id="UP001323617">
    <property type="component" value="Unassembled WGS sequence"/>
</dbReference>
<gene>
    <name evidence="2" type="ORF">QC764_103482</name>
</gene>
<evidence type="ECO:0000313" key="3">
    <source>
        <dbReference type="Proteomes" id="UP001323617"/>
    </source>
</evidence>
<accession>A0ABR0IKP6</accession>
<dbReference type="RefSeq" id="XP_062804453.1">
    <property type="nucleotide sequence ID" value="XM_062941582.1"/>
</dbReference>